<evidence type="ECO:0000256" key="1">
    <source>
        <dbReference type="SAM" id="MobiDB-lite"/>
    </source>
</evidence>
<evidence type="ECO:0000313" key="4">
    <source>
        <dbReference type="Proteomes" id="UP000286746"/>
    </source>
</evidence>
<dbReference type="SUPFAM" id="SSF53474">
    <property type="entry name" value="alpha/beta-Hydrolases"/>
    <property type="match status" value="1"/>
</dbReference>
<dbReference type="EMBL" id="BHZD01000001">
    <property type="protein sequence ID" value="GCD46317.1"/>
    <property type="molecule type" value="Genomic_DNA"/>
</dbReference>
<dbReference type="Gene3D" id="3.40.50.1820">
    <property type="entry name" value="alpha/beta hydrolase"/>
    <property type="match status" value="1"/>
</dbReference>
<feature type="region of interest" description="Disordered" evidence="1">
    <location>
        <begin position="1"/>
        <end position="51"/>
    </location>
</feature>
<organism evidence="3 4">
    <name type="scientific">Streptomyces paromomycinus</name>
    <name type="common">Streptomyces rimosus subsp. paromomycinus</name>
    <dbReference type="NCBI Taxonomy" id="92743"/>
    <lineage>
        <taxon>Bacteria</taxon>
        <taxon>Bacillati</taxon>
        <taxon>Actinomycetota</taxon>
        <taxon>Actinomycetes</taxon>
        <taxon>Kitasatosporales</taxon>
        <taxon>Streptomycetaceae</taxon>
        <taxon>Streptomyces</taxon>
    </lineage>
</organism>
<dbReference type="Proteomes" id="UP000286746">
    <property type="component" value="Unassembled WGS sequence"/>
</dbReference>
<keyword evidence="4" id="KW-1185">Reference proteome</keyword>
<dbReference type="GO" id="GO:0047372">
    <property type="term" value="F:monoacylglycerol lipase activity"/>
    <property type="evidence" value="ECO:0007669"/>
    <property type="project" value="TreeGrafter"/>
</dbReference>
<dbReference type="PANTHER" id="PTHR43798:SF33">
    <property type="entry name" value="HYDROLASE, PUTATIVE (AFU_ORTHOLOGUE AFUA_2G14860)-RELATED"/>
    <property type="match status" value="1"/>
</dbReference>
<dbReference type="InterPro" id="IPR000073">
    <property type="entry name" value="AB_hydrolase_1"/>
</dbReference>
<sequence length="336" mass="35373">MSGDGARRRRKSTRDGTSEMFPDGPVPGRGPEPDPRVGLGSGPGHPSPAPGRMLRVDGVVLHLLREGSGPVCVLSGGLGMSWFDWDAVAARLAPHRTVVRFDRPGLGLSAPAQEPPTATGEAARIAHVLDTLGLPGPCTVVGHSLAAFHAEAFARLYPDRAAGIVLADGSVEEDPRPLLPRTVRTAWAGGLASVLSAAGVPRALGPAARRLTTRVLTVRDHPRDPYEAEAYRTSRVLRACALENATYAYQAAEVAALRPDRPLQGVPVTVLAAYDGSETPRELRWLERQRALATQLGGTFAIAAPAGHLVMADAPDAVATAVLSLTPDLEDPQRGR</sequence>
<dbReference type="AlphaFoldDB" id="A0A401WAG3"/>
<dbReference type="GO" id="GO:0046464">
    <property type="term" value="P:acylglycerol catabolic process"/>
    <property type="evidence" value="ECO:0007669"/>
    <property type="project" value="TreeGrafter"/>
</dbReference>
<reference evidence="3 4" key="1">
    <citation type="submission" date="2018-11" db="EMBL/GenBank/DDBJ databases">
        <title>Whole genome sequence of Streptomyces paromomycinus NBRC 15454(T).</title>
        <authorList>
            <person name="Komaki H."/>
            <person name="Tamura T."/>
        </authorList>
    </citation>
    <scope>NUCLEOTIDE SEQUENCE [LARGE SCALE GENOMIC DNA]</scope>
    <source>
        <strain evidence="3 4">NBRC 15454</strain>
    </source>
</reference>
<dbReference type="PANTHER" id="PTHR43798">
    <property type="entry name" value="MONOACYLGLYCEROL LIPASE"/>
    <property type="match status" value="1"/>
</dbReference>
<dbReference type="InterPro" id="IPR050266">
    <property type="entry name" value="AB_hydrolase_sf"/>
</dbReference>
<gene>
    <name evidence="3" type="ORF">GKJPGBOP_06065</name>
</gene>
<evidence type="ECO:0000259" key="2">
    <source>
        <dbReference type="Pfam" id="PF12697"/>
    </source>
</evidence>
<feature type="domain" description="AB hydrolase-1" evidence="2">
    <location>
        <begin position="76"/>
        <end position="320"/>
    </location>
</feature>
<protein>
    <submittedName>
        <fullName evidence="3">Putative hydrolase</fullName>
    </submittedName>
</protein>
<keyword evidence="3" id="KW-0378">Hydrolase</keyword>
<dbReference type="InterPro" id="IPR029058">
    <property type="entry name" value="AB_hydrolase_fold"/>
</dbReference>
<proteinExistence type="predicted"/>
<dbReference type="Pfam" id="PF12697">
    <property type="entry name" value="Abhydrolase_6"/>
    <property type="match status" value="1"/>
</dbReference>
<dbReference type="GO" id="GO:0016020">
    <property type="term" value="C:membrane"/>
    <property type="evidence" value="ECO:0007669"/>
    <property type="project" value="TreeGrafter"/>
</dbReference>
<evidence type="ECO:0000313" key="3">
    <source>
        <dbReference type="EMBL" id="GCD46317.1"/>
    </source>
</evidence>
<name>A0A401WAG3_STREY</name>
<comment type="caution">
    <text evidence="3">The sequence shown here is derived from an EMBL/GenBank/DDBJ whole genome shotgun (WGS) entry which is preliminary data.</text>
</comment>
<accession>A0A401WAG3</accession>